<dbReference type="PANTHER" id="PTHR40027:SF1">
    <property type="entry name" value="CELL DIVISION PROTEIN DIVIC"/>
    <property type="match status" value="1"/>
</dbReference>
<keyword evidence="2" id="KW-1133">Transmembrane helix</keyword>
<dbReference type="InterPro" id="IPR039076">
    <property type="entry name" value="DivIC"/>
</dbReference>
<keyword evidence="1" id="KW-0175">Coiled coil</keyword>
<proteinExistence type="predicted"/>
<feature type="transmembrane region" description="Helical" evidence="2">
    <location>
        <begin position="39"/>
        <end position="58"/>
    </location>
</feature>
<sequence length="127" mass="14889">MKEEPYEKQVASINTDYLRSVQRRDSRIKSKKVRLLRRLVSFFIVSIAVIGFLVTILVNSHQTLAEKKEQQVQVEEELAKAQEDQEMLKIQISKLNDDEYIGKLLRKEFFLSEEGEIIFSLPEESDK</sequence>
<organism evidence="3 4">
    <name type="scientific">Psychrobacillus faecigallinarum</name>
    <dbReference type="NCBI Taxonomy" id="2762235"/>
    <lineage>
        <taxon>Bacteria</taxon>
        <taxon>Bacillati</taxon>
        <taxon>Bacillota</taxon>
        <taxon>Bacilli</taxon>
        <taxon>Bacillales</taxon>
        <taxon>Bacillaceae</taxon>
        <taxon>Psychrobacillus</taxon>
    </lineage>
</organism>
<dbReference type="InterPro" id="IPR007060">
    <property type="entry name" value="FtsL/DivIC"/>
</dbReference>
<keyword evidence="4" id="KW-1185">Reference proteome</keyword>
<dbReference type="Proteomes" id="UP000640786">
    <property type="component" value="Unassembled WGS sequence"/>
</dbReference>
<evidence type="ECO:0000313" key="4">
    <source>
        <dbReference type="Proteomes" id="UP000640786"/>
    </source>
</evidence>
<dbReference type="PANTHER" id="PTHR40027">
    <property type="entry name" value="CELL DIVISION PROTEIN DIVIC"/>
    <property type="match status" value="1"/>
</dbReference>
<evidence type="ECO:0000313" key="3">
    <source>
        <dbReference type="EMBL" id="MBD7946253.1"/>
    </source>
</evidence>
<gene>
    <name evidence="3" type="ORF">H9650_19310</name>
</gene>
<keyword evidence="2" id="KW-0472">Membrane</keyword>
<accession>A0ABR8REN4</accession>
<keyword evidence="2" id="KW-0812">Transmembrane</keyword>
<feature type="coiled-coil region" evidence="1">
    <location>
        <begin position="64"/>
        <end position="98"/>
    </location>
</feature>
<dbReference type="EMBL" id="JACSQO010000015">
    <property type="protein sequence ID" value="MBD7946253.1"/>
    <property type="molecule type" value="Genomic_DNA"/>
</dbReference>
<evidence type="ECO:0000256" key="2">
    <source>
        <dbReference type="SAM" id="Phobius"/>
    </source>
</evidence>
<protein>
    <submittedName>
        <fullName evidence="3">Septum formation initiator family protein</fullName>
    </submittedName>
</protein>
<evidence type="ECO:0000256" key="1">
    <source>
        <dbReference type="SAM" id="Coils"/>
    </source>
</evidence>
<name>A0ABR8REN4_9BACI</name>
<reference evidence="3 4" key="1">
    <citation type="submission" date="2020-08" db="EMBL/GenBank/DDBJ databases">
        <title>A Genomic Blueprint of the Chicken Gut Microbiome.</title>
        <authorList>
            <person name="Gilroy R."/>
            <person name="Ravi A."/>
            <person name="Getino M."/>
            <person name="Pursley I."/>
            <person name="Horton D.L."/>
            <person name="Alikhan N.-F."/>
            <person name="Baker D."/>
            <person name="Gharbi K."/>
            <person name="Hall N."/>
            <person name="Watson M."/>
            <person name="Adriaenssens E.M."/>
            <person name="Foster-Nyarko E."/>
            <person name="Jarju S."/>
            <person name="Secka A."/>
            <person name="Antonio M."/>
            <person name="Oren A."/>
            <person name="Chaudhuri R."/>
            <person name="La Ragione R.M."/>
            <person name="Hildebrand F."/>
            <person name="Pallen M.J."/>
        </authorList>
    </citation>
    <scope>NUCLEOTIDE SEQUENCE [LARGE SCALE GENOMIC DNA]</scope>
    <source>
        <strain evidence="3 4">Sa2BUA9</strain>
    </source>
</reference>
<dbReference type="Pfam" id="PF04977">
    <property type="entry name" value="DivIC"/>
    <property type="match status" value="1"/>
</dbReference>
<comment type="caution">
    <text evidence="3">The sequence shown here is derived from an EMBL/GenBank/DDBJ whole genome shotgun (WGS) entry which is preliminary data.</text>
</comment>